<dbReference type="GO" id="GO:0005524">
    <property type="term" value="F:ATP binding"/>
    <property type="evidence" value="ECO:0007669"/>
    <property type="project" value="UniProtKB-KW"/>
</dbReference>
<dbReference type="EC" id="3.6.4.13" evidence="1"/>
<dbReference type="CDD" id="cd17961">
    <property type="entry name" value="DEADc_DDX56"/>
    <property type="match status" value="1"/>
</dbReference>
<keyword evidence="13" id="KW-1185">Reference proteome</keyword>
<dbReference type="PANTHER" id="PTHR47959">
    <property type="entry name" value="ATP-DEPENDENT RNA HELICASE RHLE-RELATED"/>
    <property type="match status" value="1"/>
</dbReference>
<evidence type="ECO:0000256" key="4">
    <source>
        <dbReference type="ARBA" id="ARBA00022806"/>
    </source>
</evidence>
<evidence type="ECO:0000256" key="5">
    <source>
        <dbReference type="ARBA" id="ARBA00022840"/>
    </source>
</evidence>
<feature type="region of interest" description="Disordered" evidence="9">
    <location>
        <begin position="138"/>
        <end position="162"/>
    </location>
</feature>
<evidence type="ECO:0000259" key="11">
    <source>
        <dbReference type="PROSITE" id="PS51194"/>
    </source>
</evidence>
<dbReference type="GO" id="GO:0003724">
    <property type="term" value="F:RNA helicase activity"/>
    <property type="evidence" value="ECO:0007669"/>
    <property type="project" value="UniProtKB-EC"/>
</dbReference>
<sequence>MAPKSLDKQQQLVGKQHSNTFYVSAYALCHNKRLKQKRLKWTEAIKIISNRDKNKKTETRKRRLNALQPDVHINLLSDDDIDNSINKNKNNSANYRVTVPPIMHEQPKIMPKSNGLDLERATILGLMPVVRPSTASVITVNKTPDPPRKRKSRNPKKCSQLQPIFNPNESIILSDDSDPSPDNVPDLGIISPQPRSEQQIVNTCLPQNSIQVDEVTVSLVPRSLSASSCARRSLENNKTNNSEPFPMLPDETTVQTVIANRIYELSLTKLREGLASCGIPEFSDASQKISPQKRKGNVNPPMVTPPQAPISLKLSSDLSISLISDDDDDDQNHRTEPILSPALLQKLPINVSIAPIVYFVYENVLQSIFFRKEMTERRKMLQFHEMELDDRILKVLLGWTEPTLIQEAAIPLLLEGKDVIVKARTGSGKTAAFALPLLQKILNTKMNAAEQCISALILAPSKELCQQTRVAMQQMSEKCGKVLRIIDLSSNDLLAQRHALSERPDVVVSTPAKILLHLQASALDLKCLETLVVDEADLAFSFGFEKEFKKFVEYLPPIYQAVLVSATITQEVIDIKSIILKNPVILKLEEPELVPEQQLLHQRIIVEEDDKPAILLKLFLEQFSIKSCVLNSELPSTIRIHTINQFNQGAYDLIIASDEHMLENPGRNKSDKESGASRGIDFHCVSNVINLDFPKDANSYIHRAGRTARGNNKGTVLSFVSLHEQQTNEKVEERLRSGYKSDEQIIKNYQFKLDEVEPFRYRAKDAWRAITRIAVHESRVREIKQEIFNSEKLKGFFNENTRDLQVLRHDKPLKTIKIQPHLSQVPDYIVPKALKRLTLTAKGTANKPRYFHSSAKAVYENQSNNPLLCNKIDFGKKNLKKANKRPNKK</sequence>
<feature type="domain" description="Helicase C-terminal" evidence="11">
    <location>
        <begin position="580"/>
        <end position="750"/>
    </location>
</feature>
<feature type="region of interest" description="Disordered" evidence="9">
    <location>
        <begin position="285"/>
        <end position="306"/>
    </location>
</feature>
<dbReference type="Pfam" id="PF00271">
    <property type="entry name" value="Helicase_C"/>
    <property type="match status" value="1"/>
</dbReference>
<dbReference type="GO" id="GO:0005829">
    <property type="term" value="C:cytosol"/>
    <property type="evidence" value="ECO:0007669"/>
    <property type="project" value="TreeGrafter"/>
</dbReference>
<evidence type="ECO:0000256" key="1">
    <source>
        <dbReference type="ARBA" id="ARBA00012552"/>
    </source>
</evidence>
<dbReference type="PROSITE" id="PS51194">
    <property type="entry name" value="HELICASE_CTER"/>
    <property type="match status" value="1"/>
</dbReference>
<dbReference type="EnsemblMetazoa" id="GMOY006545-RA">
    <property type="protein sequence ID" value="GMOY006545-PA"/>
    <property type="gene ID" value="GMOY006545"/>
</dbReference>
<dbReference type="InterPro" id="IPR050079">
    <property type="entry name" value="DEAD_box_RNA_helicase"/>
</dbReference>
<dbReference type="Proteomes" id="UP000092444">
    <property type="component" value="Unassembled WGS sequence"/>
</dbReference>
<dbReference type="GO" id="GO:0003723">
    <property type="term" value="F:RNA binding"/>
    <property type="evidence" value="ECO:0007669"/>
    <property type="project" value="UniProtKB-KW"/>
</dbReference>
<dbReference type="PROSITE" id="PS51192">
    <property type="entry name" value="HELICASE_ATP_BIND_1"/>
    <property type="match status" value="1"/>
</dbReference>
<dbReference type="Gene3D" id="3.40.50.300">
    <property type="entry name" value="P-loop containing nucleotide triphosphate hydrolases"/>
    <property type="match status" value="2"/>
</dbReference>
<dbReference type="PANTHER" id="PTHR47959:SF21">
    <property type="entry name" value="DEAD-BOX HELICASE 56"/>
    <property type="match status" value="1"/>
</dbReference>
<dbReference type="SMART" id="SM00487">
    <property type="entry name" value="DEXDc"/>
    <property type="match status" value="1"/>
</dbReference>
<dbReference type="SUPFAM" id="SSF52540">
    <property type="entry name" value="P-loop containing nucleoside triphosphate hydrolases"/>
    <property type="match status" value="2"/>
</dbReference>
<keyword evidence="4" id="KW-0347">Helicase</keyword>
<evidence type="ECO:0000256" key="9">
    <source>
        <dbReference type="SAM" id="MobiDB-lite"/>
    </source>
</evidence>
<evidence type="ECO:0000256" key="6">
    <source>
        <dbReference type="ARBA" id="ARBA00022884"/>
    </source>
</evidence>
<dbReference type="GO" id="GO:0016787">
    <property type="term" value="F:hydrolase activity"/>
    <property type="evidence" value="ECO:0007669"/>
    <property type="project" value="UniProtKB-KW"/>
</dbReference>
<accession>A0A1B0FRE1</accession>
<dbReference type="SMART" id="SM00490">
    <property type="entry name" value="HELICc"/>
    <property type="match status" value="1"/>
</dbReference>
<name>A0A1B0FRE1_GLOMM</name>
<comment type="similarity">
    <text evidence="7">Belongs to the DEAD box helicase family. DDX56/DBP9 subfamily.</text>
</comment>
<comment type="catalytic activity">
    <reaction evidence="8">
        <text>ATP + H2O = ADP + phosphate + H(+)</text>
        <dbReference type="Rhea" id="RHEA:13065"/>
        <dbReference type="ChEBI" id="CHEBI:15377"/>
        <dbReference type="ChEBI" id="CHEBI:15378"/>
        <dbReference type="ChEBI" id="CHEBI:30616"/>
        <dbReference type="ChEBI" id="CHEBI:43474"/>
        <dbReference type="ChEBI" id="CHEBI:456216"/>
        <dbReference type="EC" id="3.6.4.13"/>
    </reaction>
</comment>
<organism evidence="12 13">
    <name type="scientific">Glossina morsitans morsitans</name>
    <name type="common">Savannah tsetse fly</name>
    <dbReference type="NCBI Taxonomy" id="37546"/>
    <lineage>
        <taxon>Eukaryota</taxon>
        <taxon>Metazoa</taxon>
        <taxon>Ecdysozoa</taxon>
        <taxon>Arthropoda</taxon>
        <taxon>Hexapoda</taxon>
        <taxon>Insecta</taxon>
        <taxon>Pterygota</taxon>
        <taxon>Neoptera</taxon>
        <taxon>Endopterygota</taxon>
        <taxon>Diptera</taxon>
        <taxon>Brachycera</taxon>
        <taxon>Muscomorpha</taxon>
        <taxon>Hippoboscoidea</taxon>
        <taxon>Glossinidae</taxon>
        <taxon>Glossina</taxon>
    </lineage>
</organism>
<dbReference type="CDD" id="cd18787">
    <property type="entry name" value="SF2_C_DEAD"/>
    <property type="match status" value="1"/>
</dbReference>
<dbReference type="InterPro" id="IPR027417">
    <property type="entry name" value="P-loop_NTPase"/>
</dbReference>
<evidence type="ECO:0000256" key="3">
    <source>
        <dbReference type="ARBA" id="ARBA00022801"/>
    </source>
</evidence>
<evidence type="ECO:0000259" key="10">
    <source>
        <dbReference type="PROSITE" id="PS51192"/>
    </source>
</evidence>
<evidence type="ECO:0000256" key="7">
    <source>
        <dbReference type="ARBA" id="ARBA00038041"/>
    </source>
</evidence>
<dbReference type="AlphaFoldDB" id="A0A1B0FRE1"/>
<dbReference type="STRING" id="37546.A0A1B0FRE1"/>
<keyword evidence="6" id="KW-0694">RNA-binding</keyword>
<proteinExistence type="inferred from homology"/>
<feature type="domain" description="Helicase ATP-binding" evidence="10">
    <location>
        <begin position="410"/>
        <end position="586"/>
    </location>
</feature>
<dbReference type="EMBL" id="CCAG010003346">
    <property type="status" value="NOT_ANNOTATED_CDS"/>
    <property type="molecule type" value="Genomic_DNA"/>
</dbReference>
<evidence type="ECO:0000256" key="8">
    <source>
        <dbReference type="ARBA" id="ARBA00047984"/>
    </source>
</evidence>
<protein>
    <recommendedName>
        <fullName evidence="1">RNA helicase</fullName>
        <ecNumber evidence="1">3.6.4.13</ecNumber>
    </recommendedName>
</protein>
<dbReference type="InterPro" id="IPR001650">
    <property type="entry name" value="Helicase_C-like"/>
</dbReference>
<evidence type="ECO:0000256" key="2">
    <source>
        <dbReference type="ARBA" id="ARBA00022741"/>
    </source>
</evidence>
<reference evidence="12" key="1">
    <citation type="submission" date="2020-05" db="UniProtKB">
        <authorList>
            <consortium name="EnsemblMetazoa"/>
        </authorList>
    </citation>
    <scope>IDENTIFICATION</scope>
    <source>
        <strain evidence="12">Yale</strain>
    </source>
</reference>
<dbReference type="VEuPathDB" id="VectorBase:GMOY006545"/>
<dbReference type="PhylomeDB" id="A0A1B0FRE1"/>
<keyword evidence="3" id="KW-0378">Hydrolase</keyword>
<keyword evidence="2" id="KW-0547">Nucleotide-binding</keyword>
<keyword evidence="5" id="KW-0067">ATP-binding</keyword>
<evidence type="ECO:0000313" key="12">
    <source>
        <dbReference type="EnsemblMetazoa" id="GMOY006545-PA"/>
    </source>
</evidence>
<evidence type="ECO:0000313" key="13">
    <source>
        <dbReference type="Proteomes" id="UP000092444"/>
    </source>
</evidence>
<dbReference type="Pfam" id="PF00270">
    <property type="entry name" value="DEAD"/>
    <property type="match status" value="1"/>
</dbReference>
<dbReference type="InterPro" id="IPR011545">
    <property type="entry name" value="DEAD/DEAH_box_helicase_dom"/>
</dbReference>
<dbReference type="InterPro" id="IPR014001">
    <property type="entry name" value="Helicase_ATP-bd"/>
</dbReference>